<comment type="caution">
    <text evidence="2">The sequence shown here is derived from an EMBL/GenBank/DDBJ whole genome shotgun (WGS) entry which is preliminary data.</text>
</comment>
<sequence length="214" mass="24958">MDPTKNKLQIGKLLLIAIPSVFIFLMIWIAAVYIGNTYFDSKSSSGQFLLWILSGIISFMCYPIASKQIYNLGALNKNNKIAHPVFERQKFDKSDWFFFILLHSITAPLLFWIFSDLEHHVQIYDFFVDTFGRNYKGAPNFPVLLVFIFGTFFLLAIVYVLFLRIRYGTFNEPKILSSIEDKNFKQKQEIYFSYVASTTLTVMMLYLLKMVLLV</sequence>
<keyword evidence="1" id="KW-1133">Transmembrane helix</keyword>
<dbReference type="Proteomes" id="UP001597509">
    <property type="component" value="Unassembled WGS sequence"/>
</dbReference>
<keyword evidence="1" id="KW-0812">Transmembrane</keyword>
<name>A0ABW5YQZ4_9SPHI</name>
<feature type="transmembrane region" description="Helical" evidence="1">
    <location>
        <begin position="141"/>
        <end position="162"/>
    </location>
</feature>
<evidence type="ECO:0008006" key="4">
    <source>
        <dbReference type="Google" id="ProtNLM"/>
    </source>
</evidence>
<feature type="transmembrane region" description="Helical" evidence="1">
    <location>
        <begin position="48"/>
        <end position="65"/>
    </location>
</feature>
<evidence type="ECO:0000313" key="2">
    <source>
        <dbReference type="EMBL" id="MFD2902880.1"/>
    </source>
</evidence>
<accession>A0ABW5YQZ4</accession>
<evidence type="ECO:0000313" key="3">
    <source>
        <dbReference type="Proteomes" id="UP001597509"/>
    </source>
</evidence>
<evidence type="ECO:0000256" key="1">
    <source>
        <dbReference type="SAM" id="Phobius"/>
    </source>
</evidence>
<keyword evidence="3" id="KW-1185">Reference proteome</keyword>
<proteinExistence type="predicted"/>
<dbReference type="EMBL" id="JBHUPE010000001">
    <property type="protein sequence ID" value="MFD2902880.1"/>
    <property type="molecule type" value="Genomic_DNA"/>
</dbReference>
<protein>
    <recommendedName>
        <fullName evidence="4">DUF4234 domain-containing protein</fullName>
    </recommendedName>
</protein>
<keyword evidence="1" id="KW-0472">Membrane</keyword>
<feature type="transmembrane region" description="Helical" evidence="1">
    <location>
        <begin position="12"/>
        <end position="36"/>
    </location>
</feature>
<reference evidence="3" key="1">
    <citation type="journal article" date="2019" name="Int. J. Syst. Evol. Microbiol.">
        <title>The Global Catalogue of Microorganisms (GCM) 10K type strain sequencing project: providing services to taxonomists for standard genome sequencing and annotation.</title>
        <authorList>
            <consortium name="The Broad Institute Genomics Platform"/>
            <consortium name="The Broad Institute Genome Sequencing Center for Infectious Disease"/>
            <person name="Wu L."/>
            <person name="Ma J."/>
        </authorList>
    </citation>
    <scope>NUCLEOTIDE SEQUENCE [LARGE SCALE GENOMIC DNA]</scope>
    <source>
        <strain evidence="3">KCTC 22209</strain>
    </source>
</reference>
<feature type="transmembrane region" description="Helical" evidence="1">
    <location>
        <begin position="96"/>
        <end position="114"/>
    </location>
</feature>
<organism evidence="2 3">
    <name type="scientific">Sphingobacterium anhuiense</name>
    <dbReference type="NCBI Taxonomy" id="493780"/>
    <lineage>
        <taxon>Bacteria</taxon>
        <taxon>Pseudomonadati</taxon>
        <taxon>Bacteroidota</taxon>
        <taxon>Sphingobacteriia</taxon>
        <taxon>Sphingobacteriales</taxon>
        <taxon>Sphingobacteriaceae</taxon>
        <taxon>Sphingobacterium</taxon>
    </lineage>
</organism>
<gene>
    <name evidence="2" type="ORF">ACFS6I_03020</name>
</gene>
<dbReference type="RefSeq" id="WP_380918099.1">
    <property type="nucleotide sequence ID" value="NZ_JBHUPE010000001.1"/>
</dbReference>
<feature type="transmembrane region" description="Helical" evidence="1">
    <location>
        <begin position="190"/>
        <end position="208"/>
    </location>
</feature>